<gene>
    <name evidence="3" type="ORF">PILCRDRAFT_828375</name>
</gene>
<dbReference type="HOGENOM" id="CLU_2360498_0_0_1"/>
<keyword evidence="4" id="KW-1185">Reference proteome</keyword>
<sequence>MDNAEGDLKHVEESVGKERQPLMGEHSSALTSEHEPPSLLLVKVTGYRLLNILVITIVVAWKAVLSYQGQLVAPTTLDWIGGGILALGCAVNSLIS</sequence>
<evidence type="ECO:0000256" key="2">
    <source>
        <dbReference type="SAM" id="Phobius"/>
    </source>
</evidence>
<feature type="transmembrane region" description="Helical" evidence="2">
    <location>
        <begin position="77"/>
        <end position="95"/>
    </location>
</feature>
<feature type="compositionally biased region" description="Basic and acidic residues" evidence="1">
    <location>
        <begin position="1"/>
        <end position="20"/>
    </location>
</feature>
<keyword evidence="2" id="KW-1133">Transmembrane helix</keyword>
<evidence type="ECO:0000313" key="4">
    <source>
        <dbReference type="Proteomes" id="UP000054166"/>
    </source>
</evidence>
<dbReference type="AlphaFoldDB" id="A0A0C3F2Z2"/>
<keyword evidence="2" id="KW-0812">Transmembrane</keyword>
<protein>
    <submittedName>
        <fullName evidence="3">Uncharacterized protein</fullName>
    </submittedName>
</protein>
<evidence type="ECO:0000313" key="3">
    <source>
        <dbReference type="EMBL" id="KIM74306.1"/>
    </source>
</evidence>
<dbReference type="OrthoDB" id="3268450at2759"/>
<dbReference type="InParanoid" id="A0A0C3F2Z2"/>
<organism evidence="3 4">
    <name type="scientific">Piloderma croceum (strain F 1598)</name>
    <dbReference type="NCBI Taxonomy" id="765440"/>
    <lineage>
        <taxon>Eukaryota</taxon>
        <taxon>Fungi</taxon>
        <taxon>Dikarya</taxon>
        <taxon>Basidiomycota</taxon>
        <taxon>Agaricomycotina</taxon>
        <taxon>Agaricomycetes</taxon>
        <taxon>Agaricomycetidae</taxon>
        <taxon>Atheliales</taxon>
        <taxon>Atheliaceae</taxon>
        <taxon>Piloderma</taxon>
    </lineage>
</organism>
<evidence type="ECO:0000256" key="1">
    <source>
        <dbReference type="SAM" id="MobiDB-lite"/>
    </source>
</evidence>
<name>A0A0C3F2Z2_PILCF</name>
<dbReference type="EMBL" id="KN833063">
    <property type="protein sequence ID" value="KIM74306.1"/>
    <property type="molecule type" value="Genomic_DNA"/>
</dbReference>
<keyword evidence="2" id="KW-0472">Membrane</keyword>
<accession>A0A0C3F2Z2</accession>
<reference evidence="3 4" key="1">
    <citation type="submission" date="2014-04" db="EMBL/GenBank/DDBJ databases">
        <authorList>
            <consortium name="DOE Joint Genome Institute"/>
            <person name="Kuo A."/>
            <person name="Tarkka M."/>
            <person name="Buscot F."/>
            <person name="Kohler A."/>
            <person name="Nagy L.G."/>
            <person name="Floudas D."/>
            <person name="Copeland A."/>
            <person name="Barry K.W."/>
            <person name="Cichocki N."/>
            <person name="Veneault-Fourrey C."/>
            <person name="LaButti K."/>
            <person name="Lindquist E.A."/>
            <person name="Lipzen A."/>
            <person name="Lundell T."/>
            <person name="Morin E."/>
            <person name="Murat C."/>
            <person name="Sun H."/>
            <person name="Tunlid A."/>
            <person name="Henrissat B."/>
            <person name="Grigoriev I.V."/>
            <person name="Hibbett D.S."/>
            <person name="Martin F."/>
            <person name="Nordberg H.P."/>
            <person name="Cantor M.N."/>
            <person name="Hua S.X."/>
        </authorList>
    </citation>
    <scope>NUCLEOTIDE SEQUENCE [LARGE SCALE GENOMIC DNA]</scope>
    <source>
        <strain evidence="3 4">F 1598</strain>
    </source>
</reference>
<reference evidence="4" key="2">
    <citation type="submission" date="2015-01" db="EMBL/GenBank/DDBJ databases">
        <title>Evolutionary Origins and Diversification of the Mycorrhizal Mutualists.</title>
        <authorList>
            <consortium name="DOE Joint Genome Institute"/>
            <consortium name="Mycorrhizal Genomics Consortium"/>
            <person name="Kohler A."/>
            <person name="Kuo A."/>
            <person name="Nagy L.G."/>
            <person name="Floudas D."/>
            <person name="Copeland A."/>
            <person name="Barry K.W."/>
            <person name="Cichocki N."/>
            <person name="Veneault-Fourrey C."/>
            <person name="LaButti K."/>
            <person name="Lindquist E.A."/>
            <person name="Lipzen A."/>
            <person name="Lundell T."/>
            <person name="Morin E."/>
            <person name="Murat C."/>
            <person name="Riley R."/>
            <person name="Ohm R."/>
            <person name="Sun H."/>
            <person name="Tunlid A."/>
            <person name="Henrissat B."/>
            <person name="Grigoriev I.V."/>
            <person name="Hibbett D.S."/>
            <person name="Martin F."/>
        </authorList>
    </citation>
    <scope>NUCLEOTIDE SEQUENCE [LARGE SCALE GENOMIC DNA]</scope>
    <source>
        <strain evidence="4">F 1598</strain>
    </source>
</reference>
<proteinExistence type="predicted"/>
<dbReference type="Proteomes" id="UP000054166">
    <property type="component" value="Unassembled WGS sequence"/>
</dbReference>
<feature type="transmembrane region" description="Helical" evidence="2">
    <location>
        <begin position="46"/>
        <end position="65"/>
    </location>
</feature>
<feature type="region of interest" description="Disordered" evidence="1">
    <location>
        <begin position="1"/>
        <end position="35"/>
    </location>
</feature>